<organism evidence="2 3">
    <name type="scientific">Streptomyces lavenduligriseus</name>
    <dbReference type="NCBI Taxonomy" id="67315"/>
    <lineage>
        <taxon>Bacteria</taxon>
        <taxon>Bacillati</taxon>
        <taxon>Actinomycetota</taxon>
        <taxon>Actinomycetes</taxon>
        <taxon>Kitasatosporales</taxon>
        <taxon>Streptomycetaceae</taxon>
        <taxon>Streptomyces</taxon>
    </lineage>
</organism>
<evidence type="ECO:0000256" key="1">
    <source>
        <dbReference type="SAM" id="MobiDB-lite"/>
    </source>
</evidence>
<dbReference type="EMBL" id="JAMCCK010000026">
    <property type="protein sequence ID" value="MCL3995452.1"/>
    <property type="molecule type" value="Genomic_DNA"/>
</dbReference>
<name>A0ABT0NXB5_9ACTN</name>
<evidence type="ECO:0000313" key="2">
    <source>
        <dbReference type="EMBL" id="MCL3995452.1"/>
    </source>
</evidence>
<dbReference type="Proteomes" id="UP001202052">
    <property type="component" value="Unassembled WGS sequence"/>
</dbReference>
<dbReference type="RefSeq" id="WP_249461421.1">
    <property type="nucleotide sequence ID" value="NZ_JAMCCK010000026.1"/>
</dbReference>
<sequence>MRTSLFGRGGSGPGRVTVRDAALRTGGRGGHAPLLGVREPHERRAGHPSHAMRMPLATLADGVQAVGVTGGLRDRAVDGPPVADAHGGDGTVA</sequence>
<protein>
    <submittedName>
        <fullName evidence="2">Rhodanese-like domain-containing protein</fullName>
    </submittedName>
</protein>
<dbReference type="SUPFAM" id="SSF52821">
    <property type="entry name" value="Rhodanese/Cell cycle control phosphatase"/>
    <property type="match status" value="1"/>
</dbReference>
<comment type="caution">
    <text evidence="2">The sequence shown here is derived from an EMBL/GenBank/DDBJ whole genome shotgun (WGS) entry which is preliminary data.</text>
</comment>
<gene>
    <name evidence="2" type="ORF">M4438_18355</name>
</gene>
<feature type="region of interest" description="Disordered" evidence="1">
    <location>
        <begin position="24"/>
        <end position="48"/>
    </location>
</feature>
<proteinExistence type="predicted"/>
<reference evidence="2 3" key="1">
    <citation type="submission" date="2022-05" db="EMBL/GenBank/DDBJ databases">
        <title>Genome Resource of Streptomyces lavenduligriseus GA1-1, a Strain with Broad-Spectrum Antifungal Activity against Phytopathogenic Fungi.</title>
        <authorList>
            <person name="Qi D."/>
        </authorList>
    </citation>
    <scope>NUCLEOTIDE SEQUENCE [LARGE SCALE GENOMIC DNA]</scope>
    <source>
        <strain evidence="2 3">GA1-1</strain>
    </source>
</reference>
<keyword evidence="3" id="KW-1185">Reference proteome</keyword>
<dbReference type="InterPro" id="IPR036873">
    <property type="entry name" value="Rhodanese-like_dom_sf"/>
</dbReference>
<accession>A0ABT0NXB5</accession>
<feature type="region of interest" description="Disordered" evidence="1">
    <location>
        <begin position="72"/>
        <end position="93"/>
    </location>
</feature>
<evidence type="ECO:0000313" key="3">
    <source>
        <dbReference type="Proteomes" id="UP001202052"/>
    </source>
</evidence>